<evidence type="ECO:0000256" key="9">
    <source>
        <dbReference type="ARBA" id="ARBA00022827"/>
    </source>
</evidence>
<dbReference type="Gene3D" id="3.90.660.20">
    <property type="entry name" value="Protoporphyrinogen oxidase, mitochondrial, domain 2"/>
    <property type="match status" value="1"/>
</dbReference>
<sequence>MTRRLVIVGGGIAGLAAAWEASASRGVSVSVLDNGVPAPGGKLRTSPLAGLPTDEGADMFLARVPEALALVDELNLTDRLTAPAAGGAAIWLDGAAHPMPGGLVLGVPTDPAALRGSPLVEAADVEQVRAELSRVGAPVTKDRSVGSLIRERFGDRIADRLVQPLLGGINAGVLDRLSLAAVAPQLDRVARAGPSLAAGLAEDLAASRQAAAVAGTVAPPFYGLPGGMGELIATLRAQLTNRGVTLRDGVRARSVRTAGGRLAIDVESTGSGEPREVTADAVILAVPGAAAAALLRGGAGPAHPTAPGAVLLLDELRTASVAMVRLAVRPDRVTTPPGRSGLLVPHGSGFITVAISYASTKWAHLTTDGLVRLRVSVGHDGDPDSSRLPTDELVARVLGEARTLTGLDGPVEDCSVIRWPGAFPQYDVGHLERCDTLDATLADELPNVTLTGAAYRGIGVPGCIRQGRAAAADAVSG</sequence>
<evidence type="ECO:0000256" key="8">
    <source>
        <dbReference type="ARBA" id="ARBA00022630"/>
    </source>
</evidence>
<evidence type="ECO:0000256" key="11">
    <source>
        <dbReference type="ARBA" id="ARBA00023133"/>
    </source>
</evidence>
<dbReference type="eggNOG" id="COG1232">
    <property type="taxonomic scope" value="Bacteria"/>
</dbReference>
<comment type="pathway">
    <text evidence="4 12">Porphyrin-containing compound metabolism; protoheme biosynthesis.</text>
</comment>
<evidence type="ECO:0000313" key="15">
    <source>
        <dbReference type="Proteomes" id="UP000018291"/>
    </source>
</evidence>
<evidence type="ECO:0000256" key="2">
    <source>
        <dbReference type="ARBA" id="ARBA00001974"/>
    </source>
</evidence>
<feature type="domain" description="Amine oxidase" evidence="13">
    <location>
        <begin position="12"/>
        <end position="473"/>
    </location>
</feature>
<evidence type="ECO:0000256" key="5">
    <source>
        <dbReference type="ARBA" id="ARBA00008310"/>
    </source>
</evidence>
<dbReference type="RefSeq" id="WP_012223280.1">
    <property type="nucleotide sequence ID" value="NZ_HG422565.1"/>
</dbReference>
<name>R4YYT1_9ACTN</name>
<dbReference type="EC" id="1.3.3.15" evidence="6 12"/>
<evidence type="ECO:0000256" key="12">
    <source>
        <dbReference type="RuleBase" id="RU364052"/>
    </source>
</evidence>
<keyword evidence="11 12" id="KW-0350">Heme biosynthesis</keyword>
<dbReference type="GO" id="GO:0004729">
    <property type="term" value="F:oxygen-dependent protoporphyrinogen oxidase activity"/>
    <property type="evidence" value="ECO:0007669"/>
    <property type="project" value="UniProtKB-UniRule"/>
</dbReference>
<protein>
    <recommendedName>
        <fullName evidence="7 12">Coproporphyrinogen III oxidase</fullName>
        <ecNumber evidence="6 12">1.3.3.15</ecNumber>
    </recommendedName>
</protein>
<comment type="similarity">
    <text evidence="5 12">Belongs to the protoporphyrinogen/coproporphyrinogen oxidase family. Coproporphyrinogen III oxidase subfamily.</text>
</comment>
<keyword evidence="12" id="KW-0963">Cytoplasm</keyword>
<dbReference type="PANTHER" id="PTHR42923:SF3">
    <property type="entry name" value="PROTOPORPHYRINOGEN OXIDASE"/>
    <property type="match status" value="1"/>
</dbReference>
<dbReference type="Proteomes" id="UP000018291">
    <property type="component" value="Unassembled WGS sequence"/>
</dbReference>
<dbReference type="AlphaFoldDB" id="R4YYT1"/>
<keyword evidence="8 12" id="KW-0285">Flavoprotein</keyword>
<dbReference type="Pfam" id="PF01593">
    <property type="entry name" value="Amino_oxidase"/>
    <property type="match status" value="1"/>
</dbReference>
<keyword evidence="9 12" id="KW-0274">FAD</keyword>
<keyword evidence="15" id="KW-1185">Reference proteome</keyword>
<evidence type="ECO:0000256" key="1">
    <source>
        <dbReference type="ARBA" id="ARBA00001755"/>
    </source>
</evidence>
<dbReference type="InterPro" id="IPR050464">
    <property type="entry name" value="Zeta_carotene_desat/Oxidored"/>
</dbReference>
<dbReference type="PANTHER" id="PTHR42923">
    <property type="entry name" value="PROTOPORPHYRINOGEN OXIDASE"/>
    <property type="match status" value="1"/>
</dbReference>
<comment type="catalytic activity">
    <reaction evidence="1">
        <text>coproporphyrinogen III + 3 O2 = coproporphyrin III + 3 H2O2</text>
        <dbReference type="Rhea" id="RHEA:43436"/>
        <dbReference type="ChEBI" id="CHEBI:15379"/>
        <dbReference type="ChEBI" id="CHEBI:16240"/>
        <dbReference type="ChEBI" id="CHEBI:57309"/>
        <dbReference type="ChEBI" id="CHEBI:131725"/>
        <dbReference type="EC" id="1.3.3.15"/>
    </reaction>
    <physiologicalReaction direction="left-to-right" evidence="1">
        <dbReference type="Rhea" id="RHEA:43437"/>
    </physiologicalReaction>
</comment>
<keyword evidence="10 12" id="KW-0560">Oxidoreductase</keyword>
<dbReference type="OrthoDB" id="4496419at2"/>
<evidence type="ECO:0000259" key="13">
    <source>
        <dbReference type="Pfam" id="PF01593"/>
    </source>
</evidence>
<dbReference type="NCBIfam" id="TIGR00562">
    <property type="entry name" value="proto_IX_ox"/>
    <property type="match status" value="1"/>
</dbReference>
<dbReference type="SUPFAM" id="SSF51905">
    <property type="entry name" value="FAD/NAD(P)-binding domain"/>
    <property type="match status" value="1"/>
</dbReference>
<dbReference type="HOGENOM" id="CLU_009629_3_0_11"/>
<dbReference type="InterPro" id="IPR036188">
    <property type="entry name" value="FAD/NAD-bd_sf"/>
</dbReference>
<dbReference type="InterPro" id="IPR004572">
    <property type="entry name" value="Protoporphyrinogen_oxidase"/>
</dbReference>
<dbReference type="InterPro" id="IPR002937">
    <property type="entry name" value="Amino_oxidase"/>
</dbReference>
<dbReference type="Gene3D" id="1.10.3110.10">
    <property type="entry name" value="protoporphyrinogen ix oxidase, domain 3"/>
    <property type="match status" value="1"/>
</dbReference>
<accession>R4YYT1</accession>
<evidence type="ECO:0000256" key="4">
    <source>
        <dbReference type="ARBA" id="ARBA00004744"/>
    </source>
</evidence>
<organism evidence="14 15">
    <name type="scientific">Candidatus Neomicrothrix parvicella RN1</name>
    <dbReference type="NCBI Taxonomy" id="1229780"/>
    <lineage>
        <taxon>Bacteria</taxon>
        <taxon>Bacillati</taxon>
        <taxon>Actinomycetota</taxon>
        <taxon>Acidimicrobiia</taxon>
        <taxon>Acidimicrobiales</taxon>
        <taxon>Microthrixaceae</taxon>
        <taxon>Candidatus Neomicrothrix</taxon>
    </lineage>
</organism>
<dbReference type="GO" id="GO:0006783">
    <property type="term" value="P:heme biosynthetic process"/>
    <property type="evidence" value="ECO:0007669"/>
    <property type="project" value="UniProtKB-UniRule"/>
</dbReference>
<comment type="caution">
    <text evidence="14">The sequence shown here is derived from an EMBL/GenBank/DDBJ whole genome shotgun (WGS) entry which is preliminary data.</text>
</comment>
<evidence type="ECO:0000256" key="7">
    <source>
        <dbReference type="ARBA" id="ARBA00019046"/>
    </source>
</evidence>
<dbReference type="Gene3D" id="3.50.50.60">
    <property type="entry name" value="FAD/NAD(P)-binding domain"/>
    <property type="match status" value="1"/>
</dbReference>
<evidence type="ECO:0000256" key="10">
    <source>
        <dbReference type="ARBA" id="ARBA00023002"/>
    </source>
</evidence>
<comment type="subcellular location">
    <subcellularLocation>
        <location evidence="12">Cytoplasm</location>
    </subcellularLocation>
</comment>
<gene>
    <name evidence="14" type="ORF">BN381_100023</name>
</gene>
<dbReference type="SUPFAM" id="SSF54373">
    <property type="entry name" value="FAD-linked reductases, C-terminal domain"/>
    <property type="match status" value="1"/>
</dbReference>
<evidence type="ECO:0000256" key="6">
    <source>
        <dbReference type="ARBA" id="ARBA00012402"/>
    </source>
</evidence>
<reference evidence="14 15" key="1">
    <citation type="journal article" date="2013" name="ISME J.">
        <title>Metabolic model for the filamentous 'Candidatus Microthrix parvicella' based on genomic and metagenomic analyses.</title>
        <authorList>
            <person name="Jon McIlroy S."/>
            <person name="Kristiansen R."/>
            <person name="Albertsen M."/>
            <person name="Michael Karst S."/>
            <person name="Rossetti S."/>
            <person name="Lund Nielsen J."/>
            <person name="Tandoi V."/>
            <person name="James Seviour R."/>
            <person name="Nielsen P.H."/>
        </authorList>
    </citation>
    <scope>NUCLEOTIDE SEQUENCE [LARGE SCALE GENOMIC DNA]</scope>
    <source>
        <strain evidence="14 15">RN1</strain>
    </source>
</reference>
<evidence type="ECO:0000256" key="3">
    <source>
        <dbReference type="ARBA" id="ARBA00002185"/>
    </source>
</evidence>
<dbReference type="EMBL" id="CANL01000002">
    <property type="protein sequence ID" value="CCM62136.1"/>
    <property type="molecule type" value="Genomic_DNA"/>
</dbReference>
<comment type="cofactor">
    <cofactor evidence="2 12">
        <name>FAD</name>
        <dbReference type="ChEBI" id="CHEBI:57692"/>
    </cofactor>
</comment>
<dbReference type="STRING" id="1229780.BN381_100023"/>
<proteinExistence type="inferred from homology"/>
<comment type="function">
    <text evidence="3 12">Involved in coproporphyrin-dependent heme b biosynthesis. Catalyzes the oxidation of coproporphyrinogen III to coproporphyrin III.</text>
</comment>
<dbReference type="GO" id="GO:0005737">
    <property type="term" value="C:cytoplasm"/>
    <property type="evidence" value="ECO:0007669"/>
    <property type="project" value="UniProtKB-SubCell"/>
</dbReference>
<evidence type="ECO:0000313" key="14">
    <source>
        <dbReference type="EMBL" id="CCM62136.1"/>
    </source>
</evidence>
<dbReference type="UniPathway" id="UPA00252"/>